<keyword evidence="3" id="KW-1185">Reference proteome</keyword>
<evidence type="ECO:0008006" key="4">
    <source>
        <dbReference type="Google" id="ProtNLM"/>
    </source>
</evidence>
<sequence length="496" mass="57355">MSIPLLSFKQAFTAQGINYYSFLNETTSPEKYASSQLKYKIFCCLWAIASIFHMANFNGFSINLTFFLLTASAIGLMAKPSSTVRLLIFISLQMYQAATDMPRVSNHWILYTFVNLTILQSYVYLIIKRKSFYIDKVELLETFAPLVRMELIALYFFAVFHKLNAGFFNTENSCAVEFLMLQNNYYNFLPSSKTLLTLNIYFTLVVETLIPLLICFRKTRYAGILLGLLFHLVLAYNPLNGFYDFSSTVFALYFLFTSNSFSNKIHTLYLKTIQRKSALKKRLLQFNIVNFAVFSLSILFVLFLINVYTRAFQDYFRHVLWTAYSLTFIIVFVLSMRKKEKSDNTRTFTFAHYSLLLFPVLVFLNGLSPYLGLKTESSYAMFSNLRTEGGITNHFIVPVSTQIFDYQKDVVQVVSSSDPFLQEVAQEGKMLVFLHFRKHVRKNLPANVTYIRNGVKQTFELSKAAHTHELLQSSYLLDKTMEFRAFHPSGEPPCSH</sequence>
<feature type="transmembrane region" description="Helical" evidence="1">
    <location>
        <begin position="283"/>
        <end position="309"/>
    </location>
</feature>
<dbReference type="EMBL" id="CP012643">
    <property type="protein sequence ID" value="ALI99896.1"/>
    <property type="molecule type" value="Genomic_DNA"/>
</dbReference>
<protein>
    <recommendedName>
        <fullName evidence="4">HTTM domain-containing protein</fullName>
    </recommendedName>
</protein>
<evidence type="ECO:0000313" key="3">
    <source>
        <dbReference type="Proteomes" id="UP000061382"/>
    </source>
</evidence>
<dbReference type="STRING" id="512763.DC20_14095"/>
<dbReference type="RefSeq" id="WP_062544423.1">
    <property type="nucleotide sequence ID" value="NZ_CP012643.1"/>
</dbReference>
<keyword evidence="1" id="KW-0812">Transmembrane</keyword>
<feature type="transmembrane region" description="Helical" evidence="1">
    <location>
        <begin position="64"/>
        <end position="88"/>
    </location>
</feature>
<accession>A0A0N7HWQ4</accession>
<dbReference type="PATRIC" id="fig|512763.3.peg.3094"/>
<feature type="transmembrane region" description="Helical" evidence="1">
    <location>
        <begin position="245"/>
        <end position="262"/>
    </location>
</feature>
<evidence type="ECO:0000256" key="1">
    <source>
        <dbReference type="SAM" id="Phobius"/>
    </source>
</evidence>
<feature type="transmembrane region" description="Helical" evidence="1">
    <location>
        <begin position="221"/>
        <end position="239"/>
    </location>
</feature>
<feature type="transmembrane region" description="Helical" evidence="1">
    <location>
        <begin position="139"/>
        <end position="160"/>
    </location>
</feature>
<dbReference type="AlphaFoldDB" id="A0A0N7HWQ4"/>
<gene>
    <name evidence="2" type="ORF">DC20_14095</name>
</gene>
<feature type="transmembrane region" description="Helical" evidence="1">
    <location>
        <begin position="315"/>
        <end position="334"/>
    </location>
</feature>
<dbReference type="Proteomes" id="UP000061382">
    <property type="component" value="Chromosome"/>
</dbReference>
<keyword evidence="1" id="KW-1133">Transmembrane helix</keyword>
<proteinExistence type="predicted"/>
<organism evidence="2 3">
    <name type="scientific">Rufibacter tibetensis</name>
    <dbReference type="NCBI Taxonomy" id="512763"/>
    <lineage>
        <taxon>Bacteria</taxon>
        <taxon>Pseudomonadati</taxon>
        <taxon>Bacteroidota</taxon>
        <taxon>Cytophagia</taxon>
        <taxon>Cytophagales</taxon>
        <taxon>Hymenobacteraceae</taxon>
        <taxon>Rufibacter</taxon>
    </lineage>
</organism>
<dbReference type="OrthoDB" id="9785438at2"/>
<dbReference type="KEGG" id="rti:DC20_14095"/>
<reference evidence="2 3" key="1">
    <citation type="submission" date="2015-08" db="EMBL/GenBank/DDBJ databases">
        <title>Complete genome sequence of Rufibacter tibetensis strain 1351t, a radiation-resistant bacterium from tibet plateau.</title>
        <authorList>
            <person name="Dai J."/>
        </authorList>
    </citation>
    <scope>NUCLEOTIDE SEQUENCE [LARGE SCALE GENOMIC DNA]</scope>
    <source>
        <strain evidence="2 3">1351</strain>
    </source>
</reference>
<evidence type="ECO:0000313" key="2">
    <source>
        <dbReference type="EMBL" id="ALI99896.1"/>
    </source>
</evidence>
<name>A0A0N7HWQ4_9BACT</name>
<feature type="transmembrane region" description="Helical" evidence="1">
    <location>
        <begin position="355"/>
        <end position="373"/>
    </location>
</feature>
<feature type="transmembrane region" description="Helical" evidence="1">
    <location>
        <begin position="195"/>
        <end position="214"/>
    </location>
</feature>
<feature type="transmembrane region" description="Helical" evidence="1">
    <location>
        <begin position="108"/>
        <end position="127"/>
    </location>
</feature>
<keyword evidence="1" id="KW-0472">Membrane</keyword>